<evidence type="ECO:0000313" key="3">
    <source>
        <dbReference type="Proteomes" id="UP000032180"/>
    </source>
</evidence>
<dbReference type="AlphaFoldDB" id="A0A0D9W4K3"/>
<keyword evidence="3" id="KW-1185">Reference proteome</keyword>
<dbReference type="EnsemblPlants" id="LPERR04G08340.1">
    <property type="protein sequence ID" value="LPERR04G08340.1"/>
    <property type="gene ID" value="LPERR04G08340"/>
</dbReference>
<proteinExistence type="predicted"/>
<keyword evidence="1" id="KW-0472">Membrane</keyword>
<keyword evidence="1" id="KW-0812">Transmembrane</keyword>
<evidence type="ECO:0000313" key="2">
    <source>
        <dbReference type="EnsemblPlants" id="LPERR04G08340.1"/>
    </source>
</evidence>
<reference evidence="2 3" key="1">
    <citation type="submission" date="2012-08" db="EMBL/GenBank/DDBJ databases">
        <title>Oryza genome evolution.</title>
        <authorList>
            <person name="Wing R.A."/>
        </authorList>
    </citation>
    <scope>NUCLEOTIDE SEQUENCE</scope>
</reference>
<organism evidence="2 3">
    <name type="scientific">Leersia perrieri</name>
    <dbReference type="NCBI Taxonomy" id="77586"/>
    <lineage>
        <taxon>Eukaryota</taxon>
        <taxon>Viridiplantae</taxon>
        <taxon>Streptophyta</taxon>
        <taxon>Embryophyta</taxon>
        <taxon>Tracheophyta</taxon>
        <taxon>Spermatophyta</taxon>
        <taxon>Magnoliopsida</taxon>
        <taxon>Liliopsida</taxon>
        <taxon>Poales</taxon>
        <taxon>Poaceae</taxon>
        <taxon>BOP clade</taxon>
        <taxon>Oryzoideae</taxon>
        <taxon>Oryzeae</taxon>
        <taxon>Oryzinae</taxon>
        <taxon>Leersia</taxon>
    </lineage>
</organism>
<name>A0A0D9W4K3_9ORYZ</name>
<sequence>MSCPTSSVSLGRSHGRIWPFGIYMLFLAFCFPLASFRKLWHISQYMIGDLLRASVYWTTPKMLGV</sequence>
<dbReference type="HOGENOM" id="CLU_2852909_0_0_1"/>
<reference evidence="2" key="3">
    <citation type="submission" date="2015-04" db="UniProtKB">
        <authorList>
            <consortium name="EnsemblPlants"/>
        </authorList>
    </citation>
    <scope>IDENTIFICATION</scope>
</reference>
<evidence type="ECO:0000256" key="1">
    <source>
        <dbReference type="SAM" id="Phobius"/>
    </source>
</evidence>
<protein>
    <submittedName>
        <fullName evidence="2">Uncharacterized protein</fullName>
    </submittedName>
</protein>
<feature type="transmembrane region" description="Helical" evidence="1">
    <location>
        <begin position="17"/>
        <end position="36"/>
    </location>
</feature>
<reference evidence="3" key="2">
    <citation type="submission" date="2013-12" db="EMBL/GenBank/DDBJ databases">
        <authorList>
            <person name="Yu Y."/>
            <person name="Lee S."/>
            <person name="de Baynast K."/>
            <person name="Wissotski M."/>
            <person name="Liu L."/>
            <person name="Talag J."/>
            <person name="Goicoechea J."/>
            <person name="Angelova A."/>
            <person name="Jetty R."/>
            <person name="Kudrna D."/>
            <person name="Golser W."/>
            <person name="Rivera L."/>
            <person name="Zhang J."/>
            <person name="Wing R."/>
        </authorList>
    </citation>
    <scope>NUCLEOTIDE SEQUENCE</scope>
</reference>
<dbReference type="Gramene" id="LPERR04G08340.1">
    <property type="protein sequence ID" value="LPERR04G08340.1"/>
    <property type="gene ID" value="LPERR04G08340"/>
</dbReference>
<dbReference type="Proteomes" id="UP000032180">
    <property type="component" value="Chromosome 4"/>
</dbReference>
<accession>A0A0D9W4K3</accession>
<keyword evidence="1" id="KW-1133">Transmembrane helix</keyword>